<evidence type="ECO:0000313" key="12">
    <source>
        <dbReference type="EMBL" id="KAE8248249.1"/>
    </source>
</evidence>
<keyword evidence="8" id="KW-0961">Cell wall biogenesis/degradation</keyword>
<reference evidence="12" key="1">
    <citation type="submission" date="2016-04" db="EMBL/GenBank/DDBJ databases">
        <authorList>
            <person name="Nguyen H.D."/>
            <person name="Samba Siva P."/>
            <person name="Cullis J."/>
            <person name="Levesque C.A."/>
            <person name="Hambleton S."/>
        </authorList>
    </citation>
    <scope>NUCLEOTIDE SEQUENCE</scope>
    <source>
        <strain evidence="12">DAOMC 236426</strain>
    </source>
</reference>
<comment type="caution">
    <text evidence="12">The sequence shown here is derived from an EMBL/GenBank/DDBJ whole genome shotgun (WGS) entry which is preliminary data.</text>
</comment>
<dbReference type="PANTHER" id="PTHR31361:SF15">
    <property type="entry name" value="GH16 DOMAIN-CONTAINING PROTEIN"/>
    <property type="match status" value="1"/>
</dbReference>
<gene>
    <name evidence="12" type="ORF">A4X06_0g3847</name>
</gene>
<feature type="compositionally biased region" description="Polar residues" evidence="9">
    <location>
        <begin position="53"/>
        <end position="70"/>
    </location>
</feature>
<accession>A0A8X7MV17</accession>
<comment type="similarity">
    <text evidence="2">Belongs to the SKN1/KRE6 family.</text>
</comment>
<feature type="compositionally biased region" description="Polar residues" evidence="9">
    <location>
        <begin position="188"/>
        <end position="212"/>
    </location>
</feature>
<evidence type="ECO:0000256" key="2">
    <source>
        <dbReference type="ARBA" id="ARBA00010962"/>
    </source>
</evidence>
<evidence type="ECO:0000256" key="9">
    <source>
        <dbReference type="SAM" id="MobiDB-lite"/>
    </source>
</evidence>
<dbReference type="InterPro" id="IPR000757">
    <property type="entry name" value="Beta-glucanase-like"/>
</dbReference>
<feature type="compositionally biased region" description="Basic and acidic residues" evidence="9">
    <location>
        <begin position="32"/>
        <end position="45"/>
    </location>
</feature>
<keyword evidence="3 10" id="KW-0812">Transmembrane</keyword>
<dbReference type="AlphaFoldDB" id="A0A8X7MV17"/>
<dbReference type="Proteomes" id="UP000077684">
    <property type="component" value="Unassembled WGS sequence"/>
</dbReference>
<protein>
    <recommendedName>
        <fullName evidence="11">GH16 domain-containing protein</fullName>
    </recommendedName>
</protein>
<evidence type="ECO:0000256" key="6">
    <source>
        <dbReference type="ARBA" id="ARBA00023136"/>
    </source>
</evidence>
<feature type="region of interest" description="Disordered" evidence="9">
    <location>
        <begin position="1"/>
        <end position="161"/>
    </location>
</feature>
<evidence type="ECO:0000313" key="13">
    <source>
        <dbReference type="Proteomes" id="UP000077684"/>
    </source>
</evidence>
<dbReference type="Pfam" id="PF03935">
    <property type="entry name" value="SKN1_KRE6_Sbg1"/>
    <property type="match status" value="1"/>
</dbReference>
<keyword evidence="13" id="KW-1185">Reference proteome</keyword>
<organism evidence="12 13">
    <name type="scientific">Tilletia controversa</name>
    <name type="common">dwarf bunt fungus</name>
    <dbReference type="NCBI Taxonomy" id="13291"/>
    <lineage>
        <taxon>Eukaryota</taxon>
        <taxon>Fungi</taxon>
        <taxon>Dikarya</taxon>
        <taxon>Basidiomycota</taxon>
        <taxon>Ustilaginomycotina</taxon>
        <taxon>Exobasidiomycetes</taxon>
        <taxon>Tilletiales</taxon>
        <taxon>Tilletiaceae</taxon>
        <taxon>Tilletia</taxon>
    </lineage>
</organism>
<sequence>MSSEPSSIAASSPDDPFRSGSGSGSGSSAEHVGVDLPKEPTDAHTHNRKPSKTAGSALTTGTSHAAASPSQLPPLRLPDSQAKAAPSPPPLPPSRTATPQGATRSSSDSRPLSKQMRSIPTPQQIQLQRELSERRQPAAASPTGSGSATHVVPPPHRSMSTAPYAVQMRPHFAAGTAGPRPYSGIAAQPSTLGHTHSSSLGHGPSNRSDSIHQSSAAVQPLLGRAGPGASMSGIVASFPPGPATVSGSMYGQSRYPISASGSGNSQSYRDTEFLMARPGLVNTPGVGGYGGSLGVDDLLWDEKDKDADDYLHIPDPERDRDEKGCAPMNPRGMFNIAALAFVIAGILALFAGYPLIAHFQREAYQTAGASNLGGTNGTGQVPDLNIFQLIDPDTPQDAYTFTSPVEGKTEYQLVFSDEFELEGRTFWKGDDPFWEAVDIWYGATHDYQWYAPEAINTTNGKLQITMEELPNHNLNFRSGMLQSWNKFCYQGGYIEFAAVLPGGPTTKGYWPAAWMMGNLARPGYLGSTDGMWPYSYDSCDTGILPYQLYENLTGPLDTISNFSTFSSKDPRQLSLLPGMRLSSCTCPNEDHPGPAGVARSAPELDVFEVTQQGKHSYASQTYQIAPFDSAQQWANDTGPGGNAVLYGEDGSVSINNYKGTPYQESVSGYAIVPDDGFMDTEQRFVKYGVEYFPDFDGNGDGTITWYIDGLPTWTARGSTLDGIPSMEIGRRLFPVEPMSIIMNLGISSGFQPVDWNPLTGVQFPAVMLFEYVRLYQEQGKQKLTCDPPDHPTSAYIESHPDIFQNPNLTIYPREKYGWPKNELTTGC</sequence>
<proteinExistence type="inferred from homology"/>
<name>A0A8X7MV17_9BASI</name>
<evidence type="ECO:0000256" key="1">
    <source>
        <dbReference type="ARBA" id="ARBA00004606"/>
    </source>
</evidence>
<feature type="compositionally biased region" description="Polar residues" evidence="9">
    <location>
        <begin position="100"/>
        <end position="129"/>
    </location>
</feature>
<dbReference type="GO" id="GO:0005789">
    <property type="term" value="C:endoplasmic reticulum membrane"/>
    <property type="evidence" value="ECO:0007669"/>
    <property type="project" value="TreeGrafter"/>
</dbReference>
<evidence type="ECO:0000256" key="10">
    <source>
        <dbReference type="SAM" id="Phobius"/>
    </source>
</evidence>
<feature type="transmembrane region" description="Helical" evidence="10">
    <location>
        <begin position="336"/>
        <end position="356"/>
    </location>
</feature>
<dbReference type="EMBL" id="LWDE02000372">
    <property type="protein sequence ID" value="KAE8248249.1"/>
    <property type="molecule type" value="Genomic_DNA"/>
</dbReference>
<dbReference type="GO" id="GO:0005886">
    <property type="term" value="C:plasma membrane"/>
    <property type="evidence" value="ECO:0007669"/>
    <property type="project" value="TreeGrafter"/>
</dbReference>
<evidence type="ECO:0000256" key="7">
    <source>
        <dbReference type="ARBA" id="ARBA00023180"/>
    </source>
</evidence>
<feature type="compositionally biased region" description="Low complexity" evidence="9">
    <location>
        <begin position="1"/>
        <end position="14"/>
    </location>
</feature>
<dbReference type="PROSITE" id="PS51762">
    <property type="entry name" value="GH16_2"/>
    <property type="match status" value="1"/>
</dbReference>
<evidence type="ECO:0000256" key="5">
    <source>
        <dbReference type="ARBA" id="ARBA00022989"/>
    </source>
</evidence>
<evidence type="ECO:0000256" key="8">
    <source>
        <dbReference type="ARBA" id="ARBA00023316"/>
    </source>
</evidence>
<dbReference type="PANTHER" id="PTHR31361">
    <property type="entry name" value="BETA-GLUCAN SYNTHESIS-ASSOCIATED PROTEIN KRE6-RELATED"/>
    <property type="match status" value="1"/>
</dbReference>
<feature type="domain" description="GH16" evidence="11">
    <location>
        <begin position="396"/>
        <end position="780"/>
    </location>
</feature>
<keyword evidence="4" id="KW-0735">Signal-anchor</keyword>
<keyword evidence="6 10" id="KW-0472">Membrane</keyword>
<reference evidence="12" key="2">
    <citation type="journal article" date="2019" name="IMA Fungus">
        <title>Genome sequencing and comparison of five Tilletia species to identify candidate genes for the detection of regulated species infecting wheat.</title>
        <authorList>
            <person name="Nguyen H.D.T."/>
            <person name="Sultana T."/>
            <person name="Kesanakurti P."/>
            <person name="Hambleton S."/>
        </authorList>
    </citation>
    <scope>NUCLEOTIDE SEQUENCE</scope>
    <source>
        <strain evidence="12">DAOMC 236426</strain>
    </source>
</reference>
<dbReference type="InterPro" id="IPR005629">
    <property type="entry name" value="Skn1/Kre6/Sbg1"/>
</dbReference>
<evidence type="ECO:0000256" key="4">
    <source>
        <dbReference type="ARBA" id="ARBA00022968"/>
    </source>
</evidence>
<comment type="subcellular location">
    <subcellularLocation>
        <location evidence="1">Membrane</location>
        <topology evidence="1">Single-pass type II membrane protein</topology>
    </subcellularLocation>
</comment>
<feature type="compositionally biased region" description="Low complexity" evidence="9">
    <location>
        <begin position="137"/>
        <end position="149"/>
    </location>
</feature>
<evidence type="ECO:0000259" key="11">
    <source>
        <dbReference type="PROSITE" id="PS51762"/>
    </source>
</evidence>
<dbReference type="GO" id="GO:0015926">
    <property type="term" value="F:glucosidase activity"/>
    <property type="evidence" value="ECO:0007669"/>
    <property type="project" value="TreeGrafter"/>
</dbReference>
<keyword evidence="7" id="KW-0325">Glycoprotein</keyword>
<keyword evidence="5 10" id="KW-1133">Transmembrane helix</keyword>
<dbReference type="InterPro" id="IPR013320">
    <property type="entry name" value="ConA-like_dom_sf"/>
</dbReference>
<evidence type="ECO:0000256" key="3">
    <source>
        <dbReference type="ARBA" id="ARBA00022692"/>
    </source>
</evidence>
<dbReference type="SUPFAM" id="SSF49899">
    <property type="entry name" value="Concanavalin A-like lectins/glucanases"/>
    <property type="match status" value="1"/>
</dbReference>
<feature type="region of interest" description="Disordered" evidence="9">
    <location>
        <begin position="175"/>
        <end position="212"/>
    </location>
</feature>
<dbReference type="Gene3D" id="2.60.120.200">
    <property type="match status" value="2"/>
</dbReference>
<dbReference type="GO" id="GO:0006078">
    <property type="term" value="P:(1-&gt;6)-beta-D-glucan biosynthetic process"/>
    <property type="evidence" value="ECO:0007669"/>
    <property type="project" value="TreeGrafter"/>
</dbReference>
<dbReference type="GO" id="GO:0031505">
    <property type="term" value="P:fungal-type cell wall organization"/>
    <property type="evidence" value="ECO:0007669"/>
    <property type="project" value="TreeGrafter"/>
</dbReference>